<dbReference type="InterPro" id="IPR027417">
    <property type="entry name" value="P-loop_NTPase"/>
</dbReference>
<dbReference type="GeneID" id="61296949"/>
<reference evidence="13 15" key="2">
    <citation type="submission" date="2016-11" db="EMBL/GenBank/DDBJ databases">
        <authorList>
            <person name="Jaros S."/>
            <person name="Januszkiewicz K."/>
            <person name="Wedrychowicz H."/>
        </authorList>
    </citation>
    <scope>NUCLEOTIDE SEQUENCE [LARGE SCALE GENOMIC DNA]</scope>
    <source>
        <strain evidence="13">NVI 5450</strain>
    </source>
</reference>
<dbReference type="Gene3D" id="3.40.50.300">
    <property type="entry name" value="P-loop containing nucleotide triphosphate hydrolases"/>
    <property type="match status" value="1"/>
</dbReference>
<dbReference type="NCBIfam" id="NF008355">
    <property type="entry name" value="PRK11144.1"/>
    <property type="match status" value="1"/>
</dbReference>
<evidence type="ECO:0000256" key="2">
    <source>
        <dbReference type="ARBA" id="ARBA00022475"/>
    </source>
</evidence>
<keyword evidence="8" id="KW-0472">Membrane</keyword>
<dbReference type="Gene3D" id="2.40.50.100">
    <property type="match status" value="1"/>
</dbReference>
<keyword evidence="7" id="KW-1278">Translocase</keyword>
<dbReference type="Pfam" id="PF03459">
    <property type="entry name" value="TOBE"/>
    <property type="match status" value="1"/>
</dbReference>
<evidence type="ECO:0000259" key="10">
    <source>
        <dbReference type="PROSITE" id="PS50893"/>
    </source>
</evidence>
<dbReference type="GO" id="GO:0005524">
    <property type="term" value="F:ATP binding"/>
    <property type="evidence" value="ECO:0007669"/>
    <property type="project" value="UniProtKB-KW"/>
</dbReference>
<dbReference type="NCBIfam" id="TIGR02142">
    <property type="entry name" value="modC_ABC"/>
    <property type="match status" value="1"/>
</dbReference>
<dbReference type="HOGENOM" id="CLU_000604_1_1_6"/>
<evidence type="ECO:0000256" key="6">
    <source>
        <dbReference type="ARBA" id="ARBA00022840"/>
    </source>
</evidence>
<evidence type="ECO:0000256" key="8">
    <source>
        <dbReference type="ARBA" id="ARBA00023136"/>
    </source>
</evidence>
<dbReference type="AlphaFoldDB" id="A0A090IIA5"/>
<keyword evidence="1" id="KW-0813">Transport</keyword>
<accession>A0A090IIA5</accession>
<dbReference type="InterPro" id="IPR017871">
    <property type="entry name" value="ABC_transporter-like_CS"/>
</dbReference>
<dbReference type="InterPro" id="IPR008995">
    <property type="entry name" value="Mo/tungstate-bd_C_term_dom"/>
</dbReference>
<organism evidence="13 15">
    <name type="scientific">Moritella viscosa</name>
    <dbReference type="NCBI Taxonomy" id="80854"/>
    <lineage>
        <taxon>Bacteria</taxon>
        <taxon>Pseudomonadati</taxon>
        <taxon>Pseudomonadota</taxon>
        <taxon>Gammaproteobacteria</taxon>
        <taxon>Alteromonadales</taxon>
        <taxon>Moritellaceae</taxon>
        <taxon>Moritella</taxon>
    </lineage>
</organism>
<dbReference type="EMBL" id="FPLJ01000069">
    <property type="protein sequence ID" value="SGY96039.1"/>
    <property type="molecule type" value="Genomic_DNA"/>
</dbReference>
<dbReference type="PATRIC" id="fig|80854.5.peg.3125"/>
<evidence type="ECO:0000256" key="9">
    <source>
        <dbReference type="PROSITE-ProRule" id="PRU01213"/>
    </source>
</evidence>
<evidence type="ECO:0000256" key="3">
    <source>
        <dbReference type="ARBA" id="ARBA00022505"/>
    </source>
</evidence>
<dbReference type="InterPro" id="IPR050334">
    <property type="entry name" value="Molybdenum_import_ModC"/>
</dbReference>
<dbReference type="InterPro" id="IPR003439">
    <property type="entry name" value="ABC_transporter-like_ATP-bd"/>
</dbReference>
<evidence type="ECO:0000256" key="4">
    <source>
        <dbReference type="ARBA" id="ARBA00022519"/>
    </source>
</evidence>
<dbReference type="Pfam" id="PF00005">
    <property type="entry name" value="ABC_tran"/>
    <property type="match status" value="1"/>
</dbReference>
<dbReference type="GO" id="GO:0016887">
    <property type="term" value="F:ATP hydrolysis activity"/>
    <property type="evidence" value="ECO:0007669"/>
    <property type="project" value="InterPro"/>
</dbReference>
<dbReference type="RefSeq" id="WP_045111027.1">
    <property type="nucleotide sequence ID" value="NZ_CAWQZC010000029.1"/>
</dbReference>
<proteinExistence type="predicted"/>
<feature type="domain" description="Mop" evidence="11">
    <location>
        <begin position="290"/>
        <end position="357"/>
    </location>
</feature>
<reference evidence="12 14" key="1">
    <citation type="submission" date="2016-11" db="EMBL/GenBank/DDBJ databases">
        <authorList>
            <person name="Klemetsen T."/>
        </authorList>
    </citation>
    <scope>NUCLEOTIDE SEQUENCE [LARGE SCALE GENOMIC DNA]</scope>
    <source>
        <strain evidence="12">MT 2528</strain>
    </source>
</reference>
<evidence type="ECO:0000313" key="12">
    <source>
        <dbReference type="EMBL" id="SGY96039.1"/>
    </source>
</evidence>
<dbReference type="PROSITE" id="PS00211">
    <property type="entry name" value="ABC_TRANSPORTER_1"/>
    <property type="match status" value="1"/>
</dbReference>
<evidence type="ECO:0000313" key="15">
    <source>
        <dbReference type="Proteomes" id="UP000183794"/>
    </source>
</evidence>
<keyword evidence="2" id="KW-1003">Cell membrane</keyword>
<dbReference type="InterPro" id="IPR011868">
    <property type="entry name" value="ModC_ABC_ATP-bd"/>
</dbReference>
<dbReference type="PROSITE" id="PS51866">
    <property type="entry name" value="MOP"/>
    <property type="match status" value="1"/>
</dbReference>
<keyword evidence="5" id="KW-0547">Nucleotide-binding</keyword>
<protein>
    <submittedName>
        <fullName evidence="13">Molybdenum ABC transporter, ATP-binding protein</fullName>
    </submittedName>
</protein>
<name>A0A090IIA5_9GAMM</name>
<evidence type="ECO:0000256" key="1">
    <source>
        <dbReference type="ARBA" id="ARBA00022448"/>
    </source>
</evidence>
<dbReference type="Proteomes" id="UP000182660">
    <property type="component" value="Unassembled WGS sequence"/>
</dbReference>
<dbReference type="InterPro" id="IPR005116">
    <property type="entry name" value="Transp-assoc_OB_typ1"/>
</dbReference>
<keyword evidence="4" id="KW-0997">Cell inner membrane</keyword>
<dbReference type="SUPFAM" id="SSF52540">
    <property type="entry name" value="P-loop containing nucleoside triphosphate hydrolases"/>
    <property type="match status" value="1"/>
</dbReference>
<dbReference type="SMART" id="SM00382">
    <property type="entry name" value="AAA"/>
    <property type="match status" value="1"/>
</dbReference>
<keyword evidence="14" id="KW-1185">Reference proteome</keyword>
<dbReference type="InterPro" id="IPR003593">
    <property type="entry name" value="AAA+_ATPase"/>
</dbReference>
<evidence type="ECO:0000313" key="14">
    <source>
        <dbReference type="Proteomes" id="UP000182660"/>
    </source>
</evidence>
<dbReference type="Proteomes" id="UP000183794">
    <property type="component" value="Unassembled WGS sequence"/>
</dbReference>
<dbReference type="GO" id="GO:0140359">
    <property type="term" value="F:ABC-type transporter activity"/>
    <property type="evidence" value="ECO:0007669"/>
    <property type="project" value="InterPro"/>
</dbReference>
<evidence type="ECO:0000256" key="5">
    <source>
        <dbReference type="ARBA" id="ARBA00022741"/>
    </source>
</evidence>
<dbReference type="OrthoDB" id="9802264at2"/>
<evidence type="ECO:0000259" key="11">
    <source>
        <dbReference type="PROSITE" id="PS51866"/>
    </source>
</evidence>
<evidence type="ECO:0000313" key="13">
    <source>
        <dbReference type="EMBL" id="SGZ08331.1"/>
    </source>
</evidence>
<dbReference type="PROSITE" id="PS50893">
    <property type="entry name" value="ABC_TRANSPORTER_2"/>
    <property type="match status" value="1"/>
</dbReference>
<dbReference type="SUPFAM" id="SSF50331">
    <property type="entry name" value="MOP-like"/>
    <property type="match status" value="1"/>
</dbReference>
<dbReference type="KEGG" id="mvs:MVIS_2948"/>
<dbReference type="FunFam" id="3.40.50.300:FF:000634">
    <property type="entry name" value="Molybdenum import ATP-binding protein ModC"/>
    <property type="match status" value="1"/>
</dbReference>
<keyword evidence="6 13" id="KW-0067">ATP-binding</keyword>
<gene>
    <name evidence="12" type="ORF">MT2528_3116</name>
    <name evidence="13" type="ORF">NVI5450_3312</name>
</gene>
<evidence type="ECO:0000256" key="7">
    <source>
        <dbReference type="ARBA" id="ARBA00022967"/>
    </source>
</evidence>
<sequence length="362" mass="40257">MLTIDIKKQLGDLDLQVNAQIPMQGICAVFGRSGAGKTSLVNVLGGLSTPDKGQLTLGDTHLYHQQLRINLPPERRRIGYVFQEARLFPHYSVRGNLNYGNKDKDQVHFDSVVKLLGLGELLKRYPSTLSGGEKQRVAIGRALLTRPQMLLMDEPLAALDLPRKRELIPYLLQLAKTLNLPIIYVSHSLDEILQLADTMLVLDKGKVLVNGHLQAVWDSAEMRPWLPAKEQSSLLMATVTALNKGYRMSKLSLTDGTYLWINGLPLPVDSKLRVRIHANHVSLCKTRPQDSSIRNILPTTITEIIHSESSDNVQVKLAFGDDHIWANITPWACDDLALTVGQSVYAQIKGVSMTESELAQSF</sequence>
<dbReference type="GO" id="GO:0015098">
    <property type="term" value="F:molybdate ion transmembrane transporter activity"/>
    <property type="evidence" value="ECO:0007669"/>
    <property type="project" value="InterPro"/>
</dbReference>
<dbReference type="PANTHER" id="PTHR43514:SF4">
    <property type="entry name" value="ABC TRANSPORTER I FAMILY MEMBER 10"/>
    <property type="match status" value="1"/>
</dbReference>
<dbReference type="STRING" id="80854.MVIS_2948"/>
<feature type="domain" description="ABC transporter" evidence="10">
    <location>
        <begin position="1"/>
        <end position="229"/>
    </location>
</feature>
<dbReference type="GO" id="GO:0016020">
    <property type="term" value="C:membrane"/>
    <property type="evidence" value="ECO:0007669"/>
    <property type="project" value="InterPro"/>
</dbReference>
<dbReference type="PANTHER" id="PTHR43514">
    <property type="entry name" value="ABC TRANSPORTER I FAMILY MEMBER 10"/>
    <property type="match status" value="1"/>
</dbReference>
<dbReference type="InterPro" id="IPR004606">
    <property type="entry name" value="Mop_domain"/>
</dbReference>
<keyword evidence="3 9" id="KW-0500">Molybdenum</keyword>
<dbReference type="EMBL" id="FPLD01000091">
    <property type="protein sequence ID" value="SGZ08331.1"/>
    <property type="molecule type" value="Genomic_DNA"/>
</dbReference>